<accession>A0A7W6LLX4</accession>
<sequence length="74" mass="8188">MTEEQQKIVSFQHLISVMQRDAALILEAVDQAAEAIQEGRRNSAVGAMTMLDLPLERLAAVKAAVMLTHRIEPM</sequence>
<proteinExistence type="predicted"/>
<keyword evidence="2" id="KW-1185">Reference proteome</keyword>
<evidence type="ECO:0000313" key="1">
    <source>
        <dbReference type="EMBL" id="MBB4145823.1"/>
    </source>
</evidence>
<organism evidence="1 2">
    <name type="scientific">Rhizobium rhizoryzae</name>
    <dbReference type="NCBI Taxonomy" id="451876"/>
    <lineage>
        <taxon>Bacteria</taxon>
        <taxon>Pseudomonadati</taxon>
        <taxon>Pseudomonadota</taxon>
        <taxon>Alphaproteobacteria</taxon>
        <taxon>Hyphomicrobiales</taxon>
        <taxon>Rhizobiaceae</taxon>
        <taxon>Rhizobium/Agrobacterium group</taxon>
        <taxon>Rhizobium</taxon>
    </lineage>
</organism>
<gene>
    <name evidence="1" type="ORF">GGQ72_004389</name>
</gene>
<reference evidence="1 2" key="1">
    <citation type="submission" date="2020-08" db="EMBL/GenBank/DDBJ databases">
        <title>Genomic Encyclopedia of Type Strains, Phase IV (KMG-IV): sequencing the most valuable type-strain genomes for metagenomic binning, comparative biology and taxonomic classification.</title>
        <authorList>
            <person name="Goeker M."/>
        </authorList>
    </citation>
    <scope>NUCLEOTIDE SEQUENCE [LARGE SCALE GENOMIC DNA]</scope>
    <source>
        <strain evidence="1 2">DSM 29514</strain>
    </source>
</reference>
<name>A0A7W6LLX4_9HYPH</name>
<dbReference type="RefSeq" id="WP_165130341.1">
    <property type="nucleotide sequence ID" value="NZ_CP049247.1"/>
</dbReference>
<protein>
    <submittedName>
        <fullName evidence="1">Uncharacterized protein</fullName>
    </submittedName>
</protein>
<dbReference type="EMBL" id="JACIEC010000012">
    <property type="protein sequence ID" value="MBB4145823.1"/>
    <property type="molecule type" value="Genomic_DNA"/>
</dbReference>
<dbReference type="AlphaFoldDB" id="A0A7W6LLX4"/>
<dbReference type="Proteomes" id="UP000519897">
    <property type="component" value="Unassembled WGS sequence"/>
</dbReference>
<evidence type="ECO:0000313" key="2">
    <source>
        <dbReference type="Proteomes" id="UP000519897"/>
    </source>
</evidence>
<comment type="caution">
    <text evidence="1">The sequence shown here is derived from an EMBL/GenBank/DDBJ whole genome shotgun (WGS) entry which is preliminary data.</text>
</comment>